<keyword evidence="2" id="KW-0472">Membrane</keyword>
<organism evidence="5 6">
    <name type="scientific">Bacteroides graminisolvens</name>
    <dbReference type="NCBI Taxonomy" id="477666"/>
    <lineage>
        <taxon>Bacteria</taxon>
        <taxon>Pseudomonadati</taxon>
        <taxon>Bacteroidota</taxon>
        <taxon>Bacteroidia</taxon>
        <taxon>Bacteroidales</taxon>
        <taxon>Bacteroidaceae</taxon>
        <taxon>Bacteroides</taxon>
    </lineage>
</organism>
<dbReference type="SUPFAM" id="SSF56935">
    <property type="entry name" value="Porins"/>
    <property type="match status" value="1"/>
</dbReference>
<feature type="chain" id="PRO_5017729817" evidence="4">
    <location>
        <begin position="30"/>
        <end position="559"/>
    </location>
</feature>
<evidence type="ECO:0000313" key="5">
    <source>
        <dbReference type="EMBL" id="HCK24876.1"/>
    </source>
</evidence>
<keyword evidence="5" id="KW-0675">Receptor</keyword>
<comment type="caution">
    <text evidence="5">The sequence shown here is derived from an EMBL/GenBank/DDBJ whole genome shotgun (WGS) entry which is preliminary data.</text>
</comment>
<dbReference type="GO" id="GO:0009279">
    <property type="term" value="C:cell outer membrane"/>
    <property type="evidence" value="ECO:0007669"/>
    <property type="project" value="UniProtKB-SubCell"/>
</dbReference>
<evidence type="ECO:0000256" key="3">
    <source>
        <dbReference type="ARBA" id="ARBA00023237"/>
    </source>
</evidence>
<evidence type="ECO:0000256" key="2">
    <source>
        <dbReference type="ARBA" id="ARBA00023136"/>
    </source>
</evidence>
<evidence type="ECO:0000313" key="6">
    <source>
        <dbReference type="Proteomes" id="UP000263098"/>
    </source>
</evidence>
<dbReference type="InterPro" id="IPR036942">
    <property type="entry name" value="Beta-barrel_TonB_sf"/>
</dbReference>
<evidence type="ECO:0000256" key="4">
    <source>
        <dbReference type="SAM" id="SignalP"/>
    </source>
</evidence>
<name>A0A3D2SJ10_9BACE</name>
<reference evidence="5 6" key="1">
    <citation type="journal article" date="2018" name="Nat. Biotechnol.">
        <title>A standardized bacterial taxonomy based on genome phylogeny substantially revises the tree of life.</title>
        <authorList>
            <person name="Parks D.H."/>
            <person name="Chuvochina M."/>
            <person name="Waite D.W."/>
            <person name="Rinke C."/>
            <person name="Skarshewski A."/>
            <person name="Chaumeil P.A."/>
            <person name="Hugenholtz P."/>
        </authorList>
    </citation>
    <scope>NUCLEOTIDE SEQUENCE [LARGE SCALE GENOMIC DNA]</scope>
    <source>
        <strain evidence="5">UBA9667</strain>
    </source>
</reference>
<keyword evidence="3" id="KW-0998">Cell outer membrane</keyword>
<protein>
    <submittedName>
        <fullName evidence="5">TonB-dependent receptor</fullName>
    </submittedName>
</protein>
<comment type="subcellular location">
    <subcellularLocation>
        <location evidence="1">Cell outer membrane</location>
    </subcellularLocation>
</comment>
<feature type="signal peptide" evidence="4">
    <location>
        <begin position="1"/>
        <end position="29"/>
    </location>
</feature>
<dbReference type="AlphaFoldDB" id="A0A3D2SJ10"/>
<dbReference type="Gene3D" id="2.40.170.20">
    <property type="entry name" value="TonB-dependent receptor, beta-barrel domain"/>
    <property type="match status" value="1"/>
</dbReference>
<keyword evidence="4" id="KW-0732">Signal</keyword>
<accession>A0A3D2SJ10</accession>
<dbReference type="Proteomes" id="UP000263098">
    <property type="component" value="Unassembled WGS sequence"/>
</dbReference>
<sequence length="559" mass="62784">MTNNICVSRALVKVGIAGSLVWMASVATAQNVAKKDTTLNRTVVVEQEYNPDINDAIKINILPAIEEPTVTKKQIQYDKSAVSNPAIPKPSMGIIVGKEEKEKPSQGYARLGYGNDNKVDAQVNYLFYLSPKDRLTVHGGMDGFEETLTRPANLYRGEDGDWKARYYRAGGGFDYLHQFNKVDFDLSGRLQQANFNYQYPLMNNLSTDKQKHTAGELHIGVKSTDETWPFSFAAETNLLTFGKKYSVNGEAVKETIARTKAMVKGQIDDLQSISIAMQMDNFFYNSQAEDYTSLQMNPFYEYANDSWKLRVGAHVDLSFGFDKGVRMSPDLEANYLITDSYILYAQAKGGKTLNDFRTTEKIHLYSTPENVARVFDSYNLLNAKVGFKASPTEGLWFNLFGGYNIVANDISPICQPDSTITFAQGETKAMTVGAALTYDYKDIFSFSTLAEFYKWSDSSKEFINQKPKFQFSADGSVKVTKKLSLNAGYHYMHRATASINSLEYSMPNISNLHAGVAYNLYKGISLYAQFDNILNSDNQYYCCYPAETFSFIGGFNFKF</sequence>
<gene>
    <name evidence="5" type="ORF">DHW31_08875</name>
</gene>
<proteinExistence type="predicted"/>
<evidence type="ECO:0000256" key="1">
    <source>
        <dbReference type="ARBA" id="ARBA00004442"/>
    </source>
</evidence>
<dbReference type="EMBL" id="DPVG01000327">
    <property type="protein sequence ID" value="HCK24876.1"/>
    <property type="molecule type" value="Genomic_DNA"/>
</dbReference>